<accession>A0A1M5VNQ6</accession>
<comment type="subcellular location">
    <subcellularLocation>
        <location evidence="1">Cell outer membrane</location>
    </subcellularLocation>
</comment>
<dbReference type="OrthoDB" id="9792139at2"/>
<dbReference type="InterPro" id="IPR012944">
    <property type="entry name" value="SusD_RagB_dom"/>
</dbReference>
<dbReference type="CDD" id="cd08977">
    <property type="entry name" value="SusD"/>
    <property type="match status" value="1"/>
</dbReference>
<dbReference type="Pfam" id="PF07980">
    <property type="entry name" value="SusD_RagB"/>
    <property type="match status" value="1"/>
</dbReference>
<name>A0A1M5VNQ6_9BACT</name>
<keyword evidence="4" id="KW-0472">Membrane</keyword>
<dbReference type="Pfam" id="PF14322">
    <property type="entry name" value="SusD-like_3"/>
    <property type="match status" value="1"/>
</dbReference>
<feature type="domain" description="RagB/SusD" evidence="6">
    <location>
        <begin position="327"/>
        <end position="481"/>
    </location>
</feature>
<reference evidence="8 9" key="1">
    <citation type="submission" date="2016-11" db="EMBL/GenBank/DDBJ databases">
        <authorList>
            <person name="Jaros S."/>
            <person name="Januszkiewicz K."/>
            <person name="Wedrychowicz H."/>
        </authorList>
    </citation>
    <scope>NUCLEOTIDE SEQUENCE [LARGE SCALE GENOMIC DNA]</scope>
    <source>
        <strain evidence="8 9">DSM 24574</strain>
    </source>
</reference>
<feature type="domain" description="SusD-like N-terminal" evidence="7">
    <location>
        <begin position="70"/>
        <end position="216"/>
    </location>
</feature>
<keyword evidence="9" id="KW-1185">Reference proteome</keyword>
<dbReference type="AlphaFoldDB" id="A0A1M5VNQ6"/>
<dbReference type="InterPro" id="IPR033985">
    <property type="entry name" value="SusD-like_N"/>
</dbReference>
<evidence type="ECO:0000259" key="7">
    <source>
        <dbReference type="Pfam" id="PF14322"/>
    </source>
</evidence>
<gene>
    <name evidence="8" type="ORF">SAMN04488109_5254</name>
</gene>
<dbReference type="Gene3D" id="1.25.40.390">
    <property type="match status" value="1"/>
</dbReference>
<sequence length="481" mass="54009">MKKIYFIAVTLLLLTTKCGDDFLVRAPLNQITEENFWKTDQDATMAVNAIYDALQTDLGYRLGGLMFGDVAADDMTCFDVNWFVPQDNFTVNPSDPQVLAAWRAWWAGVARSNAVLDRVPAITMDETLKQRLLNEAKFLRAVSYFNIVTIWGDAPLMVHELEQSKVFTVTRQPQAEIWAQIEKDFTDAQGLPLSYPNEAGRATKGAAMAFLSRTYLYEKKWQEAANKAKEVIDLGIYNLHDQYIKNYQTAFENSVESIFEIQYVAGTGGWGNNEGNWVPSYTGPGNTAYVASGAWGIVLPATASKDIYEADDNRRAVNLFEQGSVYNNTPFDPKWSQTGLMLAKYIVGDLPVATEGAIDGERNMPIIRYAEVLLTYAEALNELGQTTTAESYLNKIRARAGLDPKTGLDQDAFRDAVMQERRIEFFGEGHRFFDLRRAGKLDEAVRIDAGKANYTEPKNLYFPIPQAERDLNPGLEQNTGY</sequence>
<evidence type="ECO:0000313" key="8">
    <source>
        <dbReference type="EMBL" id="SHH76798.1"/>
    </source>
</evidence>
<keyword evidence="5" id="KW-0998">Cell outer membrane</keyword>
<dbReference type="InterPro" id="IPR011990">
    <property type="entry name" value="TPR-like_helical_dom_sf"/>
</dbReference>
<evidence type="ECO:0000256" key="4">
    <source>
        <dbReference type="ARBA" id="ARBA00023136"/>
    </source>
</evidence>
<dbReference type="Proteomes" id="UP000184212">
    <property type="component" value="Unassembled WGS sequence"/>
</dbReference>
<dbReference type="STRING" id="947013.SAMN04488109_5254"/>
<dbReference type="GO" id="GO:0009279">
    <property type="term" value="C:cell outer membrane"/>
    <property type="evidence" value="ECO:0007669"/>
    <property type="project" value="UniProtKB-SubCell"/>
</dbReference>
<proteinExistence type="inferred from homology"/>
<evidence type="ECO:0000313" key="9">
    <source>
        <dbReference type="Proteomes" id="UP000184212"/>
    </source>
</evidence>
<evidence type="ECO:0000256" key="2">
    <source>
        <dbReference type="ARBA" id="ARBA00006275"/>
    </source>
</evidence>
<organism evidence="8 9">
    <name type="scientific">Chryseolinea serpens</name>
    <dbReference type="NCBI Taxonomy" id="947013"/>
    <lineage>
        <taxon>Bacteria</taxon>
        <taxon>Pseudomonadati</taxon>
        <taxon>Bacteroidota</taxon>
        <taxon>Cytophagia</taxon>
        <taxon>Cytophagales</taxon>
        <taxon>Fulvivirgaceae</taxon>
        <taxon>Chryseolinea</taxon>
    </lineage>
</organism>
<evidence type="ECO:0000256" key="1">
    <source>
        <dbReference type="ARBA" id="ARBA00004442"/>
    </source>
</evidence>
<evidence type="ECO:0000259" key="6">
    <source>
        <dbReference type="Pfam" id="PF07980"/>
    </source>
</evidence>
<comment type="similarity">
    <text evidence="2">Belongs to the SusD family.</text>
</comment>
<dbReference type="RefSeq" id="WP_073140532.1">
    <property type="nucleotide sequence ID" value="NZ_FQWQ01000004.1"/>
</dbReference>
<dbReference type="SUPFAM" id="SSF48452">
    <property type="entry name" value="TPR-like"/>
    <property type="match status" value="1"/>
</dbReference>
<evidence type="ECO:0000256" key="3">
    <source>
        <dbReference type="ARBA" id="ARBA00022729"/>
    </source>
</evidence>
<protein>
    <submittedName>
        <fullName evidence="8">Starch-binding associating with outer membrane</fullName>
    </submittedName>
</protein>
<keyword evidence="3" id="KW-0732">Signal</keyword>
<dbReference type="EMBL" id="FQWQ01000004">
    <property type="protein sequence ID" value="SHH76798.1"/>
    <property type="molecule type" value="Genomic_DNA"/>
</dbReference>
<evidence type="ECO:0000256" key="5">
    <source>
        <dbReference type="ARBA" id="ARBA00023237"/>
    </source>
</evidence>